<reference evidence="2 3" key="1">
    <citation type="submission" date="2014-04" db="EMBL/GenBank/DDBJ databases">
        <title>Evolutionary Origins and Diversification of the Mycorrhizal Mutualists.</title>
        <authorList>
            <consortium name="DOE Joint Genome Institute"/>
            <consortium name="Mycorrhizal Genomics Consortium"/>
            <person name="Kohler A."/>
            <person name="Kuo A."/>
            <person name="Nagy L.G."/>
            <person name="Floudas D."/>
            <person name="Copeland A."/>
            <person name="Barry K.W."/>
            <person name="Cichocki N."/>
            <person name="Veneault-Fourrey C."/>
            <person name="LaButti K."/>
            <person name="Lindquist E.A."/>
            <person name="Lipzen A."/>
            <person name="Lundell T."/>
            <person name="Morin E."/>
            <person name="Murat C."/>
            <person name="Riley R."/>
            <person name="Ohm R."/>
            <person name="Sun H."/>
            <person name="Tunlid A."/>
            <person name="Henrissat B."/>
            <person name="Grigoriev I.V."/>
            <person name="Hibbett D.S."/>
            <person name="Martin F."/>
        </authorList>
    </citation>
    <scope>NUCLEOTIDE SEQUENCE [LARGE SCALE GENOMIC DNA]</scope>
    <source>
        <strain evidence="2 3">FD-317 M1</strain>
    </source>
</reference>
<evidence type="ECO:0008006" key="4">
    <source>
        <dbReference type="Google" id="ProtNLM"/>
    </source>
</evidence>
<dbReference type="PIRSF" id="PIRSF002703">
    <property type="entry name" value="Thaumatin"/>
    <property type="match status" value="1"/>
</dbReference>
<accession>A0A0D0CQB8</accession>
<dbReference type="Gene3D" id="2.60.110.10">
    <property type="entry name" value="Thaumatin"/>
    <property type="match status" value="1"/>
</dbReference>
<evidence type="ECO:0000313" key="2">
    <source>
        <dbReference type="EMBL" id="KIK57603.1"/>
    </source>
</evidence>
<feature type="disulfide bond" evidence="1">
    <location>
        <begin position="173"/>
        <end position="242"/>
    </location>
</feature>
<feature type="disulfide bond" evidence="1">
    <location>
        <begin position="35"/>
        <end position="274"/>
    </location>
</feature>
<feature type="disulfide bond" evidence="1">
    <location>
        <begin position="168"/>
        <end position="261"/>
    </location>
</feature>
<proteinExistence type="predicted"/>
<name>A0A0D0CQB8_9AGAR</name>
<protein>
    <recommendedName>
        <fullName evidence="4">Thaumatin-like protein</fullName>
    </recommendedName>
</protein>
<dbReference type="SUPFAM" id="SSF49870">
    <property type="entry name" value="Osmotin, thaumatin-like protein"/>
    <property type="match status" value="1"/>
</dbReference>
<dbReference type="InterPro" id="IPR037176">
    <property type="entry name" value="Osmotin/thaumatin-like_sf"/>
</dbReference>
<sequence>MDRLFTLLQSAGSLYSYAGMNAMAGVRTITVKNHCDITVWPGIFTAGDSVPDYPTGWEAAPGTSVSFTVPDDWTAGRIWGRTDCDFNRSVDGSTACVTGSCIGGLECAVSRGMVNNGRSWPFGVEPQAIPPVTVAEWNLSGDERADRYYVSLVEGFNLPMEITNSASCSIASCPADLNTDCPSELVPPTASSELLVGCMSAYDAGLLDNISDFSTGYNGSRNIAERYPSSNVPYYEYFKQNCPDAYIFEQGEDSNTALFACDSSLSVDYTLTFCP</sequence>
<dbReference type="AlphaFoldDB" id="A0A0D0CQB8"/>
<dbReference type="PROSITE" id="PS51367">
    <property type="entry name" value="THAUMATIN_2"/>
    <property type="match status" value="1"/>
</dbReference>
<keyword evidence="3" id="KW-1185">Reference proteome</keyword>
<dbReference type="OrthoDB" id="430315at2759"/>
<feature type="disulfide bond" evidence="1">
    <location>
        <begin position="101"/>
        <end position="107"/>
    </location>
</feature>
<organism evidence="2 3">
    <name type="scientific">Collybiopsis luxurians FD-317 M1</name>
    <dbReference type="NCBI Taxonomy" id="944289"/>
    <lineage>
        <taxon>Eukaryota</taxon>
        <taxon>Fungi</taxon>
        <taxon>Dikarya</taxon>
        <taxon>Basidiomycota</taxon>
        <taxon>Agaricomycotina</taxon>
        <taxon>Agaricomycetes</taxon>
        <taxon>Agaricomycetidae</taxon>
        <taxon>Agaricales</taxon>
        <taxon>Marasmiineae</taxon>
        <taxon>Omphalotaceae</taxon>
        <taxon>Collybiopsis</taxon>
        <taxon>Collybiopsis luxurians</taxon>
    </lineage>
</organism>
<feature type="disulfide bond" evidence="1">
    <location>
        <begin position="181"/>
        <end position="198"/>
    </location>
</feature>
<dbReference type="InterPro" id="IPR001938">
    <property type="entry name" value="Thaumatin"/>
</dbReference>
<keyword evidence="1" id="KW-1015">Disulfide bond</keyword>
<dbReference type="EMBL" id="KN834790">
    <property type="protein sequence ID" value="KIK57603.1"/>
    <property type="molecule type" value="Genomic_DNA"/>
</dbReference>
<dbReference type="Proteomes" id="UP000053593">
    <property type="component" value="Unassembled WGS sequence"/>
</dbReference>
<dbReference type="SMART" id="SM00205">
    <property type="entry name" value="THN"/>
    <property type="match status" value="1"/>
</dbReference>
<evidence type="ECO:0000313" key="3">
    <source>
        <dbReference type="Proteomes" id="UP000053593"/>
    </source>
</evidence>
<dbReference type="HOGENOM" id="CLU_043181_4_0_1"/>
<gene>
    <name evidence="2" type="ORF">GYMLUDRAFT_229162</name>
</gene>
<evidence type="ECO:0000256" key="1">
    <source>
        <dbReference type="PIRSR" id="PIRSR002703-1"/>
    </source>
</evidence>
<dbReference type="Pfam" id="PF00314">
    <property type="entry name" value="Thaumatin"/>
    <property type="match status" value="1"/>
</dbReference>
<dbReference type="PANTHER" id="PTHR31048">
    <property type="entry name" value="OS03G0233200 PROTEIN"/>
    <property type="match status" value="1"/>
</dbReference>
<feature type="disulfide bond" evidence="1">
    <location>
        <begin position="84"/>
        <end position="96"/>
    </location>
</feature>